<name>A0A5B0LS60_PUCGR</name>
<feature type="compositionally biased region" description="Basic and acidic residues" evidence="1">
    <location>
        <begin position="155"/>
        <end position="168"/>
    </location>
</feature>
<feature type="transmembrane region" description="Helical" evidence="2">
    <location>
        <begin position="36"/>
        <end position="57"/>
    </location>
</feature>
<keyword evidence="2" id="KW-0472">Membrane</keyword>
<protein>
    <submittedName>
        <fullName evidence="3">Uncharacterized protein</fullName>
    </submittedName>
</protein>
<organism evidence="3 5">
    <name type="scientific">Puccinia graminis f. sp. tritici</name>
    <dbReference type="NCBI Taxonomy" id="56615"/>
    <lineage>
        <taxon>Eukaryota</taxon>
        <taxon>Fungi</taxon>
        <taxon>Dikarya</taxon>
        <taxon>Basidiomycota</taxon>
        <taxon>Pucciniomycotina</taxon>
        <taxon>Pucciniomycetes</taxon>
        <taxon>Pucciniales</taxon>
        <taxon>Pucciniaceae</taxon>
        <taxon>Puccinia</taxon>
    </lineage>
</organism>
<feature type="compositionally biased region" description="Gly residues" evidence="1">
    <location>
        <begin position="171"/>
        <end position="184"/>
    </location>
</feature>
<feature type="region of interest" description="Disordered" evidence="1">
    <location>
        <begin position="63"/>
        <end position="184"/>
    </location>
</feature>
<evidence type="ECO:0000256" key="2">
    <source>
        <dbReference type="SAM" id="Phobius"/>
    </source>
</evidence>
<dbReference type="Proteomes" id="UP000325313">
    <property type="component" value="Unassembled WGS sequence"/>
</dbReference>
<evidence type="ECO:0000313" key="3">
    <source>
        <dbReference type="EMBL" id="KAA1066458.1"/>
    </source>
</evidence>
<reference evidence="5 6" key="1">
    <citation type="submission" date="2019-05" db="EMBL/GenBank/DDBJ databases">
        <title>Emergence of the Ug99 lineage of the wheat stem rust pathogen through somatic hybridization.</title>
        <authorList>
            <person name="Li F."/>
            <person name="Upadhyaya N.M."/>
            <person name="Sperschneider J."/>
            <person name="Matny O."/>
            <person name="Nguyen-Phuc H."/>
            <person name="Mago R."/>
            <person name="Raley C."/>
            <person name="Miller M.E."/>
            <person name="Silverstein K.A.T."/>
            <person name="Henningsen E."/>
            <person name="Hirsch C.D."/>
            <person name="Visser B."/>
            <person name="Pretorius Z.A."/>
            <person name="Steffenson B.J."/>
            <person name="Schwessinger B."/>
            <person name="Dodds P.N."/>
            <person name="Figueroa M."/>
        </authorList>
    </citation>
    <scope>NUCLEOTIDE SEQUENCE [LARGE SCALE GENOMIC DNA]</scope>
    <source>
        <strain evidence="3">21-0</strain>
        <strain evidence="4 6">Ug99</strain>
    </source>
</reference>
<sequence length="184" mass="19049">MSSSTGLGIALPYSQYPSSCSQDPNCHDQPTGLPDYARGLIGVFVSLFGIAMIFSIWKRSRRSSASNGPAMDKEANVGAKRNDHDEREREISSNSDSSSDAERINDNHTSGHEIATPHTPGESCNDGNSSARGGWFSGISWFSEGGRAGGDSSDGGDRTGSHGVERAGNDSFGGGGGGGASSDD</sequence>
<keyword evidence="5" id="KW-1185">Reference proteome</keyword>
<keyword evidence="2" id="KW-0812">Transmembrane</keyword>
<dbReference type="Proteomes" id="UP000324748">
    <property type="component" value="Unassembled WGS sequence"/>
</dbReference>
<gene>
    <name evidence="3" type="ORF">PGT21_030932</name>
    <name evidence="4" type="ORF">PGTUg99_029513</name>
</gene>
<evidence type="ECO:0000313" key="4">
    <source>
        <dbReference type="EMBL" id="KAA1081937.1"/>
    </source>
</evidence>
<proteinExistence type="predicted"/>
<keyword evidence="2" id="KW-1133">Transmembrane helix</keyword>
<accession>A0A5B0LS60</accession>
<dbReference type="EMBL" id="VDEP01000440">
    <property type="protein sequence ID" value="KAA1081937.1"/>
    <property type="molecule type" value="Genomic_DNA"/>
</dbReference>
<evidence type="ECO:0000313" key="6">
    <source>
        <dbReference type="Proteomes" id="UP000325313"/>
    </source>
</evidence>
<dbReference type="EMBL" id="VSWC01000196">
    <property type="protein sequence ID" value="KAA1066458.1"/>
    <property type="molecule type" value="Genomic_DNA"/>
</dbReference>
<evidence type="ECO:0000313" key="5">
    <source>
        <dbReference type="Proteomes" id="UP000324748"/>
    </source>
</evidence>
<feature type="compositionally biased region" description="Basic and acidic residues" evidence="1">
    <location>
        <begin position="71"/>
        <end position="91"/>
    </location>
</feature>
<evidence type="ECO:0000256" key="1">
    <source>
        <dbReference type="SAM" id="MobiDB-lite"/>
    </source>
</evidence>
<comment type="caution">
    <text evidence="3">The sequence shown here is derived from an EMBL/GenBank/DDBJ whole genome shotgun (WGS) entry which is preliminary data.</text>
</comment>
<feature type="compositionally biased region" description="Basic and acidic residues" evidence="1">
    <location>
        <begin position="100"/>
        <end position="111"/>
    </location>
</feature>
<dbReference type="AlphaFoldDB" id="A0A5B0LS60"/>